<dbReference type="AlphaFoldDB" id="A0A914Z448"/>
<keyword evidence="1" id="KW-1185">Reference proteome</keyword>
<dbReference type="WBParaSite" id="PSU_v2.g7474.t1">
    <property type="protein sequence ID" value="PSU_v2.g7474.t1"/>
    <property type="gene ID" value="PSU_v2.g7474"/>
</dbReference>
<reference evidence="2" key="1">
    <citation type="submission" date="2022-11" db="UniProtKB">
        <authorList>
            <consortium name="WormBaseParasite"/>
        </authorList>
    </citation>
    <scope>IDENTIFICATION</scope>
</reference>
<sequence length="87" mass="10174">MNFFRIFAEYNPHIVLFVDDSSCIVQFRQSRLTAKMLIGMTKKLKRIRKAKKIEEEGEILDSDGEEEDGQIKNEDGEILQIVNKVWV</sequence>
<dbReference type="Proteomes" id="UP000887577">
    <property type="component" value="Unplaced"/>
</dbReference>
<accession>A0A914Z448</accession>
<evidence type="ECO:0000313" key="2">
    <source>
        <dbReference type="WBParaSite" id="PSU_v2.g7474.t1"/>
    </source>
</evidence>
<protein>
    <submittedName>
        <fullName evidence="2">Uncharacterized protein</fullName>
    </submittedName>
</protein>
<organism evidence="1 2">
    <name type="scientific">Panagrolaimus superbus</name>
    <dbReference type="NCBI Taxonomy" id="310955"/>
    <lineage>
        <taxon>Eukaryota</taxon>
        <taxon>Metazoa</taxon>
        <taxon>Ecdysozoa</taxon>
        <taxon>Nematoda</taxon>
        <taxon>Chromadorea</taxon>
        <taxon>Rhabditida</taxon>
        <taxon>Tylenchina</taxon>
        <taxon>Panagrolaimomorpha</taxon>
        <taxon>Panagrolaimoidea</taxon>
        <taxon>Panagrolaimidae</taxon>
        <taxon>Panagrolaimus</taxon>
    </lineage>
</organism>
<proteinExistence type="predicted"/>
<evidence type="ECO:0000313" key="1">
    <source>
        <dbReference type="Proteomes" id="UP000887577"/>
    </source>
</evidence>
<name>A0A914Z448_9BILA</name>